<dbReference type="Gene3D" id="1.10.287.810">
    <property type="entry name" value="Mitochondrial import inner membrane translocase subunit tim13 like domains"/>
    <property type="match status" value="1"/>
</dbReference>
<comment type="function">
    <text evidence="1">Mitochondrial intermembrane chaperone that participates in the import and insertion of some multi-pass transmembrane proteins into the mitochondrial inner membrane. Also required for the transfer of beta-barrel precursors from the TOM complex to the sorting and assembly machinery (SAM complex) of the outer membrane. Acts as a chaperone-like protein that protects the hydrophobic precursors from aggregation and guide them through the mitochondrial intermembrane space.</text>
</comment>
<keyword evidence="1" id="KW-0472">Membrane</keyword>
<evidence type="ECO:0000313" key="5">
    <source>
        <dbReference type="WBParaSite" id="SBAD_0001132401-mRNA-1"/>
    </source>
</evidence>
<dbReference type="AlphaFoldDB" id="A0A183J500"/>
<feature type="domain" description="Tim10-like" evidence="2">
    <location>
        <begin position="20"/>
        <end position="82"/>
    </location>
</feature>
<gene>
    <name evidence="3" type="ORF">SBAD_LOCUS10948</name>
</gene>
<comment type="domain">
    <text evidence="1">The twin CX3C motif contains 4 conserved Cys residues that form 2 disulfide bonds in the mitochondrial intermembrane space.</text>
</comment>
<comment type="subunit">
    <text evidence="1">Heterohexamer.</text>
</comment>
<evidence type="ECO:0000313" key="4">
    <source>
        <dbReference type="Proteomes" id="UP000270296"/>
    </source>
</evidence>
<dbReference type="GO" id="GO:0005743">
    <property type="term" value="C:mitochondrial inner membrane"/>
    <property type="evidence" value="ECO:0007669"/>
    <property type="project" value="UniProtKB-SubCell"/>
</dbReference>
<dbReference type="WBParaSite" id="SBAD_0001132401-mRNA-1">
    <property type="protein sequence ID" value="SBAD_0001132401-mRNA-1"/>
    <property type="gene ID" value="SBAD_0001132401"/>
</dbReference>
<evidence type="ECO:0000313" key="3">
    <source>
        <dbReference type="EMBL" id="VDP35906.1"/>
    </source>
</evidence>
<keyword evidence="1" id="KW-0813">Transport</keyword>
<dbReference type="OrthoDB" id="344165at2759"/>
<accession>A0A183J500</accession>
<dbReference type="InterPro" id="IPR004217">
    <property type="entry name" value="Tim10-like"/>
</dbReference>
<comment type="similarity">
    <text evidence="1">Belongs to the small Tim family.</text>
</comment>
<keyword evidence="1" id="KW-0496">Mitochondrion</keyword>
<dbReference type="GO" id="GO:0015031">
    <property type="term" value="P:protein transport"/>
    <property type="evidence" value="ECO:0007669"/>
    <property type="project" value="UniProtKB-KW"/>
</dbReference>
<organism evidence="5">
    <name type="scientific">Soboliphyme baturini</name>
    <dbReference type="NCBI Taxonomy" id="241478"/>
    <lineage>
        <taxon>Eukaryota</taxon>
        <taxon>Metazoa</taxon>
        <taxon>Ecdysozoa</taxon>
        <taxon>Nematoda</taxon>
        <taxon>Enoplea</taxon>
        <taxon>Dorylaimia</taxon>
        <taxon>Dioctophymatida</taxon>
        <taxon>Dioctophymatoidea</taxon>
        <taxon>Soboliphymatidae</taxon>
        <taxon>Soboliphyme</taxon>
    </lineage>
</organism>
<keyword evidence="1" id="KW-1015">Disulfide bond</keyword>
<proteinExistence type="inferred from homology"/>
<keyword evidence="1" id="KW-0811">Translocation</keyword>
<evidence type="ECO:0000256" key="1">
    <source>
        <dbReference type="RuleBase" id="RU367043"/>
    </source>
</evidence>
<reference evidence="3 4" key="2">
    <citation type="submission" date="2018-11" db="EMBL/GenBank/DDBJ databases">
        <authorList>
            <consortium name="Pathogen Informatics"/>
        </authorList>
    </citation>
    <scope>NUCLEOTIDE SEQUENCE [LARGE SCALE GENOMIC DNA]</scope>
</reference>
<evidence type="ECO:0000259" key="2">
    <source>
        <dbReference type="Pfam" id="PF02953"/>
    </source>
</evidence>
<dbReference type="Proteomes" id="UP000270296">
    <property type="component" value="Unassembled WGS sequence"/>
</dbReference>
<dbReference type="InterPro" id="IPR035427">
    <property type="entry name" value="Tim10-like_dom_sf"/>
</dbReference>
<dbReference type="SUPFAM" id="SSF144122">
    <property type="entry name" value="Tim10-like"/>
    <property type="match status" value="1"/>
</dbReference>
<keyword evidence="1" id="KW-0143">Chaperone</keyword>
<dbReference type="EMBL" id="UZAM01014826">
    <property type="protein sequence ID" value="VDP35906.1"/>
    <property type="molecule type" value="Genomic_DNA"/>
</dbReference>
<dbReference type="Pfam" id="PF02953">
    <property type="entry name" value="zf-Tim10_DDP"/>
    <property type="match status" value="1"/>
</dbReference>
<sequence>MDSLGDSGSEHKIDPQLASFIEEESQRQQFQVLVHTLTNSCWDVCIGERVGPKMDGKASTCMTNCVNRFIDATNFIAKRLEEHNKQMQ</sequence>
<comment type="subcellular location">
    <subcellularLocation>
        <location evidence="1">Mitochondrion inner membrane</location>
        <topology evidence="1">Peripheral membrane protein</topology>
        <orientation evidence="1">Intermembrane side</orientation>
    </subcellularLocation>
</comment>
<keyword evidence="4" id="KW-1185">Reference proteome</keyword>
<keyword evidence="1" id="KW-0999">Mitochondrion inner membrane</keyword>
<keyword evidence="1" id="KW-0653">Protein transport</keyword>
<reference evidence="5" key="1">
    <citation type="submission" date="2016-06" db="UniProtKB">
        <authorList>
            <consortium name="WormBaseParasite"/>
        </authorList>
    </citation>
    <scope>IDENTIFICATION</scope>
</reference>
<name>A0A183J500_9BILA</name>
<protein>
    <recommendedName>
        <fullName evidence="1">Mitochondrial import inner membrane translocase subunit</fullName>
    </recommendedName>
</protein>